<dbReference type="EMBL" id="CP007141">
    <property type="protein sequence ID" value="AJC73156.1"/>
    <property type="molecule type" value="Genomic_DNA"/>
</dbReference>
<dbReference type="InterPro" id="IPR037257">
    <property type="entry name" value="T2SS_E_N_sf"/>
</dbReference>
<reference evidence="1 2" key="1">
    <citation type="submission" date="2014-01" db="EMBL/GenBank/DDBJ databases">
        <title>Genome sequencing of Thermotog hypogea.</title>
        <authorList>
            <person name="Zhang X."/>
            <person name="Alvare G."/>
            <person name="Fristensky B."/>
            <person name="Chen L."/>
            <person name="Suen T."/>
            <person name="Chen Q."/>
            <person name="Ma K."/>
        </authorList>
    </citation>
    <scope>NUCLEOTIDE SEQUENCE [LARGE SCALE GENOMIC DNA]</scope>
    <source>
        <strain evidence="1 2">DSM 11164</strain>
    </source>
</reference>
<name>A0A0X1KPE0_9THEM</name>
<dbReference type="OrthoDB" id="47728at2"/>
<keyword evidence="2" id="KW-1185">Reference proteome</keyword>
<dbReference type="KEGG" id="phy:AJ81_01875"/>
<organism evidence="1 2">
    <name type="scientific">Pseudothermotoga hypogea DSM 11164 = NBRC 106472</name>
    <dbReference type="NCBI Taxonomy" id="1123384"/>
    <lineage>
        <taxon>Bacteria</taxon>
        <taxon>Thermotogati</taxon>
        <taxon>Thermotogota</taxon>
        <taxon>Thermotogae</taxon>
        <taxon>Thermotogales</taxon>
        <taxon>Thermotogaceae</taxon>
        <taxon>Pseudothermotoga</taxon>
    </lineage>
</organism>
<dbReference type="AlphaFoldDB" id="A0A0X1KPE0"/>
<proteinExistence type="predicted"/>
<dbReference type="STRING" id="1123384.AJ81_01875"/>
<accession>A0A0X1KPE0</accession>
<protein>
    <submittedName>
        <fullName evidence="1">Uncharacterized protein</fullName>
    </submittedName>
</protein>
<gene>
    <name evidence="1" type="ORF">AJ81_01875</name>
</gene>
<evidence type="ECO:0000313" key="2">
    <source>
        <dbReference type="Proteomes" id="UP000077469"/>
    </source>
</evidence>
<dbReference type="SUPFAM" id="SSF160246">
    <property type="entry name" value="EspE N-terminal domain-like"/>
    <property type="match status" value="1"/>
</dbReference>
<evidence type="ECO:0000313" key="1">
    <source>
        <dbReference type="EMBL" id="AJC73156.1"/>
    </source>
</evidence>
<dbReference type="PATRIC" id="fig|1123384.7.peg.372"/>
<dbReference type="RefSeq" id="WP_031503564.1">
    <property type="nucleotide sequence ID" value="NC_022795.1"/>
</dbReference>
<dbReference type="PaxDb" id="1123384-AJ81_01875"/>
<sequence length="107" mass="12012">MAYKFKCINCGDISYSAAPLELQKFPLCEKCGGTVLRVQPPMKLGEILIALGIMSEQDLKRALEVQEKMTEHLVIGRLLIKLNLIGRNELERALQIQRDMLSGAQVQ</sequence>
<dbReference type="Proteomes" id="UP000077469">
    <property type="component" value="Chromosome"/>
</dbReference>